<evidence type="ECO:0000313" key="1">
    <source>
        <dbReference type="EMBL" id="PON84917.1"/>
    </source>
</evidence>
<name>A0A2P5EH95_TREOI</name>
<organism evidence="1 2">
    <name type="scientific">Trema orientale</name>
    <name type="common">Charcoal tree</name>
    <name type="synonym">Celtis orientalis</name>
    <dbReference type="NCBI Taxonomy" id="63057"/>
    <lineage>
        <taxon>Eukaryota</taxon>
        <taxon>Viridiplantae</taxon>
        <taxon>Streptophyta</taxon>
        <taxon>Embryophyta</taxon>
        <taxon>Tracheophyta</taxon>
        <taxon>Spermatophyta</taxon>
        <taxon>Magnoliopsida</taxon>
        <taxon>eudicotyledons</taxon>
        <taxon>Gunneridae</taxon>
        <taxon>Pentapetalae</taxon>
        <taxon>rosids</taxon>
        <taxon>fabids</taxon>
        <taxon>Rosales</taxon>
        <taxon>Cannabaceae</taxon>
        <taxon>Trema</taxon>
    </lineage>
</organism>
<proteinExistence type="predicted"/>
<gene>
    <name evidence="1" type="ORF">TorRG33x02_193150</name>
</gene>
<reference evidence="2" key="1">
    <citation type="submission" date="2016-06" db="EMBL/GenBank/DDBJ databases">
        <title>Parallel loss of symbiosis genes in relatives of nitrogen-fixing non-legume Parasponia.</title>
        <authorList>
            <person name="Van Velzen R."/>
            <person name="Holmer R."/>
            <person name="Bu F."/>
            <person name="Rutten L."/>
            <person name="Van Zeijl A."/>
            <person name="Liu W."/>
            <person name="Santuari L."/>
            <person name="Cao Q."/>
            <person name="Sharma T."/>
            <person name="Shen D."/>
            <person name="Roswanjaya Y."/>
            <person name="Wardhani T."/>
            <person name="Kalhor M.S."/>
            <person name="Jansen J."/>
            <person name="Van den Hoogen J."/>
            <person name="Gungor B."/>
            <person name="Hartog M."/>
            <person name="Hontelez J."/>
            <person name="Verver J."/>
            <person name="Yang W.-C."/>
            <person name="Schijlen E."/>
            <person name="Repin R."/>
            <person name="Schilthuizen M."/>
            <person name="Schranz E."/>
            <person name="Heidstra R."/>
            <person name="Miyata K."/>
            <person name="Fedorova E."/>
            <person name="Kohlen W."/>
            <person name="Bisseling T."/>
            <person name="Smit S."/>
            <person name="Geurts R."/>
        </authorList>
    </citation>
    <scope>NUCLEOTIDE SEQUENCE [LARGE SCALE GENOMIC DNA]</scope>
    <source>
        <strain evidence="2">cv. RG33-2</strain>
    </source>
</reference>
<dbReference type="Proteomes" id="UP000237000">
    <property type="component" value="Unassembled WGS sequence"/>
</dbReference>
<evidence type="ECO:0000313" key="2">
    <source>
        <dbReference type="Proteomes" id="UP000237000"/>
    </source>
</evidence>
<accession>A0A2P5EH95</accession>
<dbReference type="AlphaFoldDB" id="A0A2P5EH95"/>
<sequence length="115" mass="12911">MPLLGKSGRNLLYGNRSILDDLSETLLNIFWNIPTEDFEKFYILLWSIWSDRKHVLHVGATRSGDSLAAFANSFLDEYHAASGCLEIKPVPILGGIPKWKPHFPSLIKLNSDASI</sequence>
<dbReference type="EMBL" id="JXTC01000155">
    <property type="protein sequence ID" value="PON84917.1"/>
    <property type="molecule type" value="Genomic_DNA"/>
</dbReference>
<keyword evidence="2" id="KW-1185">Reference proteome</keyword>
<protein>
    <submittedName>
        <fullName evidence="1">Uncharacterized protein</fullName>
    </submittedName>
</protein>
<dbReference type="InParanoid" id="A0A2P5EH95"/>
<comment type="caution">
    <text evidence="1">The sequence shown here is derived from an EMBL/GenBank/DDBJ whole genome shotgun (WGS) entry which is preliminary data.</text>
</comment>
<dbReference type="OrthoDB" id="10451188at2759"/>